<reference evidence="1 2" key="1">
    <citation type="submission" date="2018-03" db="EMBL/GenBank/DDBJ databases">
        <title>Bioinformatic expansion and discovery of thiopeptide antibiotics.</title>
        <authorList>
            <person name="Schwalen C.J."/>
            <person name="Hudson G.A."/>
            <person name="Mitchell D.A."/>
        </authorList>
    </citation>
    <scope>NUCLEOTIDE SEQUENCE [LARGE SCALE GENOMIC DNA]</scope>
    <source>
        <strain evidence="1 2">ATCC 21389</strain>
    </source>
</reference>
<dbReference type="OrthoDB" id="4543541at2"/>
<dbReference type="InterPro" id="IPR009959">
    <property type="entry name" value="Cyclase_SnoaL-like"/>
</dbReference>
<dbReference type="GO" id="GO:0030638">
    <property type="term" value="P:polyketide metabolic process"/>
    <property type="evidence" value="ECO:0007669"/>
    <property type="project" value="InterPro"/>
</dbReference>
<dbReference type="EMBL" id="PYBW01000043">
    <property type="protein sequence ID" value="PYC79508.1"/>
    <property type="molecule type" value="Genomic_DNA"/>
</dbReference>
<dbReference type="SUPFAM" id="SSF54427">
    <property type="entry name" value="NTF2-like"/>
    <property type="match status" value="1"/>
</dbReference>
<evidence type="ECO:0000313" key="1">
    <source>
        <dbReference type="EMBL" id="PYC79508.1"/>
    </source>
</evidence>
<gene>
    <name evidence="1" type="ORF">C7C46_14180</name>
</gene>
<protein>
    <submittedName>
        <fullName evidence="1">Ester cyclase</fullName>
    </submittedName>
</protein>
<dbReference type="AlphaFoldDB" id="A0A2V4NJ57"/>
<sequence>MPAAVTGGTAMSTTAANKQVIRDFVAALNDRSGEGWVPLLSPTVIDHNKVIFGEEDTPGAAIEGFRRQLAAFSIEQAGDGFRIEQLVAEDEEVVARLRVAGVHTGHHARMPEPTNRRFDVEQIWIFTVRAGQIVEIRAVSDRLGMFLQLGWDWPTTD</sequence>
<dbReference type="InterPro" id="IPR032710">
    <property type="entry name" value="NTF2-like_dom_sf"/>
</dbReference>
<proteinExistence type="predicted"/>
<comment type="caution">
    <text evidence="1">The sequence shown here is derived from an EMBL/GenBank/DDBJ whole genome shotgun (WGS) entry which is preliminary data.</text>
</comment>
<organism evidence="1 2">
    <name type="scientific">Streptomyces tateyamensis</name>
    <dbReference type="NCBI Taxonomy" id="565073"/>
    <lineage>
        <taxon>Bacteria</taxon>
        <taxon>Bacillati</taxon>
        <taxon>Actinomycetota</taxon>
        <taxon>Actinomycetes</taxon>
        <taxon>Kitasatosporales</taxon>
        <taxon>Streptomycetaceae</taxon>
        <taxon>Streptomyces</taxon>
    </lineage>
</organism>
<keyword evidence="2" id="KW-1185">Reference proteome</keyword>
<evidence type="ECO:0000313" key="2">
    <source>
        <dbReference type="Proteomes" id="UP000248039"/>
    </source>
</evidence>
<dbReference type="Gene3D" id="3.10.450.50">
    <property type="match status" value="1"/>
</dbReference>
<dbReference type="Proteomes" id="UP000248039">
    <property type="component" value="Unassembled WGS sequence"/>
</dbReference>
<dbReference type="Pfam" id="PF07366">
    <property type="entry name" value="SnoaL"/>
    <property type="match status" value="1"/>
</dbReference>
<accession>A0A2V4NJ57</accession>
<name>A0A2V4NJ57_9ACTN</name>